<evidence type="ECO:0000313" key="2">
    <source>
        <dbReference type="EMBL" id="MBB6109244.1"/>
    </source>
</evidence>
<dbReference type="Proteomes" id="UP000541583">
    <property type="component" value="Unassembled WGS sequence"/>
</dbReference>
<dbReference type="Pfam" id="PF14509">
    <property type="entry name" value="GH97_C"/>
    <property type="match status" value="1"/>
</dbReference>
<dbReference type="InterPro" id="IPR013785">
    <property type="entry name" value="Aldolase_TIM"/>
</dbReference>
<dbReference type="PANTHER" id="PTHR35803">
    <property type="entry name" value="GLUCAN 1,4-ALPHA-GLUCOSIDASE SUSB-RELATED"/>
    <property type="match status" value="1"/>
</dbReference>
<organism evidence="2 3">
    <name type="scientific">Mucilaginibacter lappiensis</name>
    <dbReference type="NCBI Taxonomy" id="354630"/>
    <lineage>
        <taxon>Bacteria</taxon>
        <taxon>Pseudomonadati</taxon>
        <taxon>Bacteroidota</taxon>
        <taxon>Sphingobacteriia</taxon>
        <taxon>Sphingobacteriales</taxon>
        <taxon>Sphingobacteriaceae</taxon>
        <taxon>Mucilaginibacter</taxon>
    </lineage>
</organism>
<sequence>MLAGPMDYTPGGFLNVKKEEFRKGSPTQVMNSRCAELAKFVIYESPFTVYCDAPEHILGSPGADFLSHMPTAWDDTRVLGGYPGEYIIIAKRSGKDWYIGAMTNDSERTIQLKMDFLPLGKYTLSSWADVISSPQSLTRSKSAVSAGSVIHIRLDIAGGWVAKITTTN</sequence>
<keyword evidence="3" id="KW-1185">Reference proteome</keyword>
<accession>A0ABR6PJ56</accession>
<dbReference type="Gene3D" id="3.20.20.70">
    <property type="entry name" value="Aldolase class I"/>
    <property type="match status" value="1"/>
</dbReference>
<feature type="domain" description="Glycosyl-hydrolase 97 C-terminal oligomerisation" evidence="1">
    <location>
        <begin position="72"/>
        <end position="164"/>
    </location>
</feature>
<dbReference type="GO" id="GO:0004558">
    <property type="term" value="F:alpha-1,4-glucosidase activity"/>
    <property type="evidence" value="ECO:0007669"/>
    <property type="project" value="UniProtKB-EC"/>
</dbReference>
<evidence type="ECO:0000259" key="1">
    <source>
        <dbReference type="Pfam" id="PF14509"/>
    </source>
</evidence>
<keyword evidence="2" id="KW-0378">Hydrolase</keyword>
<gene>
    <name evidence="2" type="ORF">HDF23_001987</name>
</gene>
<proteinExistence type="predicted"/>
<dbReference type="PANTHER" id="PTHR35803:SF2">
    <property type="entry name" value="RETAINING ALPHA-GALACTOSIDASE"/>
    <property type="match status" value="1"/>
</dbReference>
<comment type="caution">
    <text evidence="2">The sequence shown here is derived from an EMBL/GenBank/DDBJ whole genome shotgun (WGS) entry which is preliminary data.</text>
</comment>
<dbReference type="InterPro" id="IPR052720">
    <property type="entry name" value="Glycosyl_hydrolase_97"/>
</dbReference>
<evidence type="ECO:0000313" key="3">
    <source>
        <dbReference type="Proteomes" id="UP000541583"/>
    </source>
</evidence>
<protein>
    <submittedName>
        <fullName evidence="2">Alpha-glucosidase</fullName>
        <ecNumber evidence="2">3.2.1.20</ecNumber>
    </submittedName>
</protein>
<dbReference type="EC" id="3.2.1.20" evidence="2"/>
<dbReference type="InterPro" id="IPR029483">
    <property type="entry name" value="GH97_C"/>
</dbReference>
<reference evidence="2 3" key="1">
    <citation type="submission" date="2020-08" db="EMBL/GenBank/DDBJ databases">
        <title>Genomic Encyclopedia of Type Strains, Phase IV (KMG-V): Genome sequencing to study the core and pangenomes of soil and plant-associated prokaryotes.</title>
        <authorList>
            <person name="Whitman W."/>
        </authorList>
    </citation>
    <scope>NUCLEOTIDE SEQUENCE [LARGE SCALE GENOMIC DNA]</scope>
    <source>
        <strain evidence="2 3">ANJLi2</strain>
    </source>
</reference>
<name>A0ABR6PJ56_9SPHI</name>
<dbReference type="EMBL" id="JACHCB010000003">
    <property type="protein sequence ID" value="MBB6109244.1"/>
    <property type="molecule type" value="Genomic_DNA"/>
</dbReference>
<keyword evidence="2" id="KW-0326">Glycosidase</keyword>